<dbReference type="GO" id="GO:0046047">
    <property type="term" value="P:TTP catabolic process"/>
    <property type="evidence" value="ECO:0007669"/>
    <property type="project" value="TreeGrafter"/>
</dbReference>
<dbReference type="OrthoDB" id="9808939at2"/>
<dbReference type="Pfam" id="PF03819">
    <property type="entry name" value="MazG"/>
    <property type="match status" value="2"/>
</dbReference>
<dbReference type="InterPro" id="IPR011551">
    <property type="entry name" value="NTP_PyrPHydrolase_MazG"/>
</dbReference>
<dbReference type="Gene3D" id="1.10.287.1080">
    <property type="entry name" value="MazG-like"/>
    <property type="match status" value="2"/>
</dbReference>
<dbReference type="InterPro" id="IPR024180">
    <property type="entry name" value="Tetrapyrrole_Mease/MazG_pred"/>
</dbReference>
<dbReference type="InterPro" id="IPR035996">
    <property type="entry name" value="4pyrrol_Methylase_sf"/>
</dbReference>
<dbReference type="CDD" id="cd11723">
    <property type="entry name" value="YabN_N_like"/>
    <property type="match status" value="1"/>
</dbReference>
<dbReference type="EMBL" id="MJEH01000023">
    <property type="protein sequence ID" value="OEH92638.1"/>
    <property type="molecule type" value="Genomic_DNA"/>
</dbReference>
<dbReference type="SUPFAM" id="SSF101386">
    <property type="entry name" value="all-alpha NTP pyrophosphatases"/>
    <property type="match status" value="2"/>
</dbReference>
<dbReference type="FunFam" id="1.10.287.1080:FF:000001">
    <property type="entry name" value="Nucleoside triphosphate pyrophosphohydrolase"/>
    <property type="match status" value="1"/>
</dbReference>
<protein>
    <submittedName>
        <fullName evidence="3">Nucleoside triphosphate pyrophosphohydrolase</fullName>
    </submittedName>
</protein>
<dbReference type="GO" id="GO:0006950">
    <property type="term" value="P:response to stress"/>
    <property type="evidence" value="ECO:0007669"/>
    <property type="project" value="UniProtKB-ARBA"/>
</dbReference>
<keyword evidence="4" id="KW-1185">Reference proteome</keyword>
<sequence>MKNNIVVIGLGFGELENMSIGIYRCLKQASHLFVRTIDHPAVQEIEAEGVKLTSFDHIYEKYDQFEDVYAEIIQVLISESKHKEIVYAVPGHPLTAEKTVQLLLEREQAGEIMIRIVGGQSFLDAMFTSLRIDPIEGFQMVDATDLSSNQLQLKQHLIICQVYDALTASNVKLTLMEKLPDDYEVIIATAAGTENEIIKKVPLFELDRETTINNLTSVYVPPVTDETLLYHEFSTLKEVISILRGPDGCPWDRKQTHESLKKYLVEETYEVLDAIDEKDDDSLAEELGDVLLQVMLHAQIGEDEGYFSIHDVIYHLTDKMIRRHPHVFGDMSVADADEVVSNWEQIKKSEHAKNEQQSLLSGIPSHLPSLYRAYELQKKAAKVGFDWKEVTPIWEKVEEELSEFKEAVHTGNAGEVEGEFGDIIFALVNIARFYKIDPEEALRATNRKFQQRFEYIERVVNERELTWAQLSLEEMDEIWEEAKKFFLNKEQ</sequence>
<dbReference type="Gene3D" id="3.40.1010.10">
    <property type="entry name" value="Cobalt-precorrin-4 Transmethylase, Domain 1"/>
    <property type="match status" value="1"/>
</dbReference>
<dbReference type="InterPro" id="IPR004518">
    <property type="entry name" value="MazG-like_dom"/>
</dbReference>
<keyword evidence="3" id="KW-0378">Hydrolase</keyword>
<evidence type="ECO:0000259" key="2">
    <source>
        <dbReference type="Pfam" id="PF03819"/>
    </source>
</evidence>
<dbReference type="GO" id="GO:0046061">
    <property type="term" value="P:dATP catabolic process"/>
    <property type="evidence" value="ECO:0007669"/>
    <property type="project" value="TreeGrafter"/>
</dbReference>
<evidence type="ECO:0000259" key="1">
    <source>
        <dbReference type="Pfam" id="PF00590"/>
    </source>
</evidence>
<dbReference type="InterPro" id="IPR048015">
    <property type="entry name" value="NTP-PPase_MazG-like_N"/>
</dbReference>
<dbReference type="NCBIfam" id="NF007113">
    <property type="entry name" value="PRK09562.1"/>
    <property type="match status" value="1"/>
</dbReference>
<reference evidence="3 4" key="1">
    <citation type="submission" date="2016-08" db="EMBL/GenBank/DDBJ databases">
        <title>Genome of Bacillus solimangrovi GH2-4.</title>
        <authorList>
            <person name="Lim S."/>
            <person name="Kim B.-C."/>
        </authorList>
    </citation>
    <scope>NUCLEOTIDE SEQUENCE [LARGE SCALE GENOMIC DNA]</scope>
    <source>
        <strain evidence="3 4">GH2-4</strain>
    </source>
</reference>
<dbReference type="GO" id="GO:0046081">
    <property type="term" value="P:dUTP catabolic process"/>
    <property type="evidence" value="ECO:0007669"/>
    <property type="project" value="TreeGrafter"/>
</dbReference>
<dbReference type="GO" id="GO:0046076">
    <property type="term" value="P:dTTP catabolic process"/>
    <property type="evidence" value="ECO:0007669"/>
    <property type="project" value="TreeGrafter"/>
</dbReference>
<dbReference type="InterPro" id="IPR048011">
    <property type="entry name" value="NTP-PPase_MazG-like_C"/>
</dbReference>
<feature type="domain" description="NTP pyrophosphohydrolase MazG-like" evidence="2">
    <location>
        <begin position="396"/>
        <end position="453"/>
    </location>
</feature>
<feature type="domain" description="NTP pyrophosphohydrolase MazG-like" evidence="2">
    <location>
        <begin position="255"/>
        <end position="328"/>
    </location>
</feature>
<dbReference type="RefSeq" id="WP_069717338.1">
    <property type="nucleotide sequence ID" value="NZ_MJEH01000023.1"/>
</dbReference>
<dbReference type="GO" id="GO:0046052">
    <property type="term" value="P:UTP catabolic process"/>
    <property type="evidence" value="ECO:0007669"/>
    <property type="project" value="TreeGrafter"/>
</dbReference>
<dbReference type="FunFam" id="1.10.287.1080:FF:000003">
    <property type="entry name" value="Nucleoside triphosphate pyrophosphohydrolase"/>
    <property type="match status" value="1"/>
</dbReference>
<evidence type="ECO:0000313" key="3">
    <source>
        <dbReference type="EMBL" id="OEH92638.1"/>
    </source>
</evidence>
<dbReference type="NCBIfam" id="TIGR00444">
    <property type="entry name" value="mazG"/>
    <property type="match status" value="1"/>
</dbReference>
<dbReference type="SUPFAM" id="SSF53790">
    <property type="entry name" value="Tetrapyrrole methylase"/>
    <property type="match status" value="1"/>
</dbReference>
<dbReference type="GO" id="GO:0047429">
    <property type="term" value="F:nucleoside triphosphate diphosphatase activity"/>
    <property type="evidence" value="ECO:0007669"/>
    <property type="project" value="InterPro"/>
</dbReference>
<dbReference type="Pfam" id="PF00590">
    <property type="entry name" value="TP_methylase"/>
    <property type="match status" value="1"/>
</dbReference>
<gene>
    <name evidence="3" type="ORF">BFG57_14820</name>
</gene>
<comment type="caution">
    <text evidence="3">The sequence shown here is derived from an EMBL/GenBank/DDBJ whole genome shotgun (WGS) entry which is preliminary data.</text>
</comment>
<dbReference type="AlphaFoldDB" id="A0A1E5LEX8"/>
<dbReference type="STRING" id="1305675.BFG57_14820"/>
<dbReference type="CDD" id="cd11528">
    <property type="entry name" value="NTP-PPase_MazG_Nterm"/>
    <property type="match status" value="1"/>
</dbReference>
<dbReference type="FunFam" id="3.40.1010.10:FF:000008">
    <property type="entry name" value="Similar to nucleoside triphosphate pyrophosphohydrolase, MazG"/>
    <property type="match status" value="1"/>
</dbReference>
<accession>A0A1E5LEX8</accession>
<organism evidence="3 4">
    <name type="scientific">Bacillus solimangrovi</name>
    <dbReference type="NCBI Taxonomy" id="1305675"/>
    <lineage>
        <taxon>Bacteria</taxon>
        <taxon>Bacillati</taxon>
        <taxon>Bacillota</taxon>
        <taxon>Bacilli</taxon>
        <taxon>Bacillales</taxon>
        <taxon>Bacillaceae</taxon>
        <taxon>Bacillus</taxon>
    </lineage>
</organism>
<dbReference type="CDD" id="cd11529">
    <property type="entry name" value="NTP-PPase_MazG_Cterm"/>
    <property type="match status" value="1"/>
</dbReference>
<evidence type="ECO:0000313" key="4">
    <source>
        <dbReference type="Proteomes" id="UP000095209"/>
    </source>
</evidence>
<dbReference type="Proteomes" id="UP000095209">
    <property type="component" value="Unassembled WGS sequence"/>
</dbReference>
<dbReference type="PIRSF" id="PIRSF002845">
    <property type="entry name" value="Ttrprl_mtas_MazG"/>
    <property type="match status" value="1"/>
</dbReference>
<dbReference type="PANTHER" id="PTHR30522">
    <property type="entry name" value="NUCLEOSIDE TRIPHOSPHATE PYROPHOSPHOHYDROLASE"/>
    <property type="match status" value="1"/>
</dbReference>
<proteinExistence type="predicted"/>
<dbReference type="InterPro" id="IPR000878">
    <property type="entry name" value="4pyrrol_Mease"/>
</dbReference>
<dbReference type="GO" id="GO:0006203">
    <property type="term" value="P:dGTP catabolic process"/>
    <property type="evidence" value="ECO:0007669"/>
    <property type="project" value="TreeGrafter"/>
</dbReference>
<dbReference type="InterPro" id="IPR014777">
    <property type="entry name" value="4pyrrole_Mease_sub1"/>
</dbReference>
<dbReference type="InterPro" id="IPR035013">
    <property type="entry name" value="YabN_N"/>
</dbReference>
<dbReference type="PANTHER" id="PTHR30522:SF0">
    <property type="entry name" value="NUCLEOSIDE TRIPHOSPHATE PYROPHOSPHOHYDROLASE"/>
    <property type="match status" value="1"/>
</dbReference>
<feature type="domain" description="Tetrapyrrole methylase" evidence="1">
    <location>
        <begin position="5"/>
        <end position="206"/>
    </location>
</feature>
<name>A0A1E5LEX8_9BACI</name>
<dbReference type="GO" id="GO:0008168">
    <property type="term" value="F:methyltransferase activity"/>
    <property type="evidence" value="ECO:0007669"/>
    <property type="project" value="InterPro"/>
</dbReference>